<feature type="compositionally biased region" description="Basic and acidic residues" evidence="4">
    <location>
        <begin position="21"/>
        <end position="41"/>
    </location>
</feature>
<feature type="region of interest" description="Disordered" evidence="4">
    <location>
        <begin position="20"/>
        <end position="75"/>
    </location>
</feature>
<dbReference type="AlphaFoldDB" id="A0A7J6IME6"/>
<dbReference type="SMART" id="SM00248">
    <property type="entry name" value="ANK"/>
    <property type="match status" value="5"/>
</dbReference>
<evidence type="ECO:0000256" key="1">
    <source>
        <dbReference type="ARBA" id="ARBA00022737"/>
    </source>
</evidence>
<dbReference type="SUPFAM" id="SSF48403">
    <property type="entry name" value="Ankyrin repeat"/>
    <property type="match status" value="1"/>
</dbReference>
<dbReference type="InterPro" id="IPR002110">
    <property type="entry name" value="Ankyrin_rpt"/>
</dbReference>
<feature type="compositionally biased region" description="Acidic residues" evidence="4">
    <location>
        <begin position="42"/>
        <end position="72"/>
    </location>
</feature>
<keyword evidence="6" id="KW-1185">Reference proteome</keyword>
<dbReference type="RefSeq" id="XP_031884776.1">
    <property type="nucleotide sequence ID" value="XM_032036074.1"/>
</dbReference>
<dbReference type="PANTHER" id="PTHR24126">
    <property type="entry name" value="ANKYRIN REPEAT, PH AND SEC7 DOMAIN CONTAINING PROTEIN SECG-RELATED"/>
    <property type="match status" value="1"/>
</dbReference>
<dbReference type="GeneID" id="43620074"/>
<reference evidence="5 6" key="2">
    <citation type="submission" date="2020-04" db="EMBL/GenBank/DDBJ databases">
        <title>Genome sequencing and assembly of multiple isolates from the Colletotrichum gloeosporioides species complex.</title>
        <authorList>
            <person name="Gan P."/>
            <person name="Shirasu K."/>
        </authorList>
    </citation>
    <scope>NUCLEOTIDE SEQUENCE [LARGE SCALE GENOMIC DNA]</scope>
    <source>
        <strain evidence="5 6">Nara gc5</strain>
    </source>
</reference>
<evidence type="ECO:0008006" key="7">
    <source>
        <dbReference type="Google" id="ProtNLM"/>
    </source>
</evidence>
<evidence type="ECO:0000313" key="5">
    <source>
        <dbReference type="EMBL" id="KAF4477893.1"/>
    </source>
</evidence>
<keyword evidence="1" id="KW-0677">Repeat</keyword>
<evidence type="ECO:0000256" key="3">
    <source>
        <dbReference type="PROSITE-ProRule" id="PRU00023"/>
    </source>
</evidence>
<gene>
    <name evidence="5" type="ORF">CGGC5_v013356</name>
</gene>
<dbReference type="PROSITE" id="PS50088">
    <property type="entry name" value="ANK_REPEAT"/>
    <property type="match status" value="2"/>
</dbReference>
<feature type="repeat" description="ANK" evidence="3">
    <location>
        <begin position="366"/>
        <end position="398"/>
    </location>
</feature>
<comment type="caution">
    <text evidence="5">The sequence shown here is derived from an EMBL/GenBank/DDBJ whole genome shotgun (WGS) entry which is preliminary data.</text>
</comment>
<evidence type="ECO:0000313" key="6">
    <source>
        <dbReference type="Proteomes" id="UP000011096"/>
    </source>
</evidence>
<organism evidence="5 6">
    <name type="scientific">Colletotrichum fructicola (strain Nara gc5)</name>
    <name type="common">Anthracnose fungus</name>
    <name type="synonym">Colletotrichum gloeosporioides (strain Nara gc5)</name>
    <dbReference type="NCBI Taxonomy" id="1213859"/>
    <lineage>
        <taxon>Eukaryota</taxon>
        <taxon>Fungi</taxon>
        <taxon>Dikarya</taxon>
        <taxon>Ascomycota</taxon>
        <taxon>Pezizomycotina</taxon>
        <taxon>Sordariomycetes</taxon>
        <taxon>Hypocreomycetidae</taxon>
        <taxon>Glomerellales</taxon>
        <taxon>Glomerellaceae</taxon>
        <taxon>Colletotrichum</taxon>
        <taxon>Colletotrichum gloeosporioides species complex</taxon>
    </lineage>
</organism>
<keyword evidence="2 3" id="KW-0040">ANK repeat</keyword>
<dbReference type="InterPro" id="IPR036770">
    <property type="entry name" value="Ankyrin_rpt-contain_sf"/>
</dbReference>
<dbReference type="PROSITE" id="PS50297">
    <property type="entry name" value="ANK_REP_REGION"/>
    <property type="match status" value="2"/>
</dbReference>
<dbReference type="Proteomes" id="UP000011096">
    <property type="component" value="Unassembled WGS sequence"/>
</dbReference>
<accession>A0A7J6IME6</accession>
<evidence type="ECO:0000256" key="2">
    <source>
        <dbReference type="ARBA" id="ARBA00023043"/>
    </source>
</evidence>
<dbReference type="EMBL" id="ANPB02000008">
    <property type="protein sequence ID" value="KAF4477893.1"/>
    <property type="molecule type" value="Genomic_DNA"/>
</dbReference>
<dbReference type="Gene3D" id="1.25.40.20">
    <property type="entry name" value="Ankyrin repeat-containing domain"/>
    <property type="match status" value="2"/>
</dbReference>
<feature type="repeat" description="ANK" evidence="3">
    <location>
        <begin position="177"/>
        <end position="206"/>
    </location>
</feature>
<dbReference type="Pfam" id="PF00023">
    <property type="entry name" value="Ank"/>
    <property type="match status" value="2"/>
</dbReference>
<dbReference type="InParanoid" id="A0A7J6IME6"/>
<dbReference type="Pfam" id="PF12796">
    <property type="entry name" value="Ank_2"/>
    <property type="match status" value="1"/>
</dbReference>
<protein>
    <recommendedName>
        <fullName evidence="7">Ankyrin repeat protein</fullName>
    </recommendedName>
</protein>
<proteinExistence type="predicted"/>
<name>A0A7J6IME6_COLFN</name>
<dbReference type="PRINTS" id="PR01415">
    <property type="entry name" value="ANKYRIN"/>
</dbReference>
<evidence type="ECO:0000256" key="4">
    <source>
        <dbReference type="SAM" id="MobiDB-lite"/>
    </source>
</evidence>
<reference evidence="5 6" key="1">
    <citation type="submission" date="2012-08" db="EMBL/GenBank/DDBJ databases">
        <authorList>
            <person name="Gan P.H.P."/>
            <person name="Ikeda K."/>
            <person name="Irieda H."/>
            <person name="Narusaka M."/>
            <person name="O'Connell R.J."/>
            <person name="Narusaka Y."/>
            <person name="Takano Y."/>
            <person name="Kubo Y."/>
            <person name="Shirasu K."/>
        </authorList>
    </citation>
    <scope>NUCLEOTIDE SEQUENCE [LARGE SCALE GENOMIC DNA]</scope>
    <source>
        <strain evidence="5 6">Nara gc5</strain>
    </source>
</reference>
<dbReference type="OrthoDB" id="4844925at2759"/>
<sequence>MARAKLQDLPVEVLLLLPEYVSDRDGDRYEEKDGDGDRASDSDDDNDDDDDDDDDSNSDDDNDNEGDDEDDDRNSYADIVSSRQNLIGCLARVNRRFHSIFEPILYRTAVKAKNNAITTLAARDDRLETLKKAVEYGADLNVVTWVPIAEWTSGRGKAIRECRNCPEDTSYGFCWATPLHMAASDGHYRVVKYLISIGVDLDVPGKLMCSCLSIAETMASFPPDEWDKMVVVSPVWTPLHYAICRRKGVTTRLLIIHGASLNNTRFPVRSEIPRGNGVAQLFGLDPTNSEKAAAIRKRLKSLICSIGTSGSMFNYPNFRRLEQWSQWSPAGTTMSALQTAVAINDYTMARHLIVNHGVDIYATDGAGATTLHYSLMTGKIKMVRYLLSLGADPNVCLDLNSDLLPIQNAAGWVVFYHDQYSNGGVTKFLDQALQALLDSGVTCWVQRSEGDSDDDLKSCVVNKYHTWWNEKNLIPPYDGCFKRFLKGAIKEYDPANDCRDLKQEIYDLFWDVLISYSYRNTVTILDTLTEAVGSIDFTVETPERFRRRTNIPQNERVSLGAAFFRALSSREKPPKDMKGKRLTQTLAKIDWLMKQSVLTTPEMWQYSAALIREQCRRESES</sequence>